<protein>
    <submittedName>
        <fullName evidence="1">Uncharacterized protein</fullName>
    </submittedName>
</protein>
<organism evidence="1 2">
    <name type="scientific">Mesobacillus selenatarsenatis (strain DSM 18680 / JCM 14380 / FERM P-15431 / SF-1)</name>
    <dbReference type="NCBI Taxonomy" id="1321606"/>
    <lineage>
        <taxon>Bacteria</taxon>
        <taxon>Bacillati</taxon>
        <taxon>Bacillota</taxon>
        <taxon>Bacilli</taxon>
        <taxon>Bacillales</taxon>
        <taxon>Bacillaceae</taxon>
        <taxon>Mesobacillus</taxon>
    </lineage>
</organism>
<evidence type="ECO:0000313" key="1">
    <source>
        <dbReference type="EMBL" id="GAM13980.1"/>
    </source>
</evidence>
<comment type="caution">
    <text evidence="1">The sequence shown here is derived from an EMBL/GenBank/DDBJ whole genome shotgun (WGS) entry which is preliminary data.</text>
</comment>
<gene>
    <name evidence="1" type="ORF">SAMD00020551_2127</name>
</gene>
<keyword evidence="2" id="KW-1185">Reference proteome</keyword>
<sequence>MVVAKHAVEVKPVTYSLRKWGRTASADTNTDPAVLLKESRPIIVETDDKIRLLFEQSPDSVKCYLWEMDTGKLAYKGLKGYPLNLEESNVATGDYAMEIRAKWGNGYVLYNTRIIVHDDTE</sequence>
<evidence type="ECO:0000313" key="2">
    <source>
        <dbReference type="Proteomes" id="UP000031014"/>
    </source>
</evidence>
<dbReference type="AlphaFoldDB" id="A0A0A8X1X5"/>
<accession>A0A0A8X1X5</accession>
<name>A0A0A8X1X5_MESS1</name>
<proteinExistence type="predicted"/>
<reference evidence="1 2" key="1">
    <citation type="submission" date="2013-06" db="EMBL/GenBank/DDBJ databases">
        <title>Whole genome shotgun sequence of Bacillus selenatarsenatis SF-1.</title>
        <authorList>
            <person name="Kuroda M."/>
            <person name="Sei K."/>
            <person name="Yamashita M."/>
            <person name="Ike M."/>
        </authorList>
    </citation>
    <scope>NUCLEOTIDE SEQUENCE [LARGE SCALE GENOMIC DNA]</scope>
    <source>
        <strain evidence="1 2">SF-1</strain>
    </source>
</reference>
<dbReference type="EMBL" id="BASE01000044">
    <property type="protein sequence ID" value="GAM13980.1"/>
    <property type="molecule type" value="Genomic_DNA"/>
</dbReference>
<dbReference type="Proteomes" id="UP000031014">
    <property type="component" value="Unassembled WGS sequence"/>
</dbReference>